<dbReference type="EMBL" id="GEDC01006608">
    <property type="protein sequence ID" value="JAS30690.1"/>
    <property type="molecule type" value="Transcribed_RNA"/>
</dbReference>
<dbReference type="InterPro" id="IPR042095">
    <property type="entry name" value="SUMF_sf"/>
</dbReference>
<keyword evidence="2" id="KW-0732">Signal</keyword>
<dbReference type="SUPFAM" id="SSF56436">
    <property type="entry name" value="C-type lectin-like"/>
    <property type="match status" value="1"/>
</dbReference>
<dbReference type="InterPro" id="IPR016187">
    <property type="entry name" value="CTDL_fold"/>
</dbReference>
<organism evidence="4">
    <name type="scientific">Clastoptera arizonana</name>
    <name type="common">Arizona spittle bug</name>
    <dbReference type="NCBI Taxonomy" id="38151"/>
    <lineage>
        <taxon>Eukaryota</taxon>
        <taxon>Metazoa</taxon>
        <taxon>Ecdysozoa</taxon>
        <taxon>Arthropoda</taxon>
        <taxon>Hexapoda</taxon>
        <taxon>Insecta</taxon>
        <taxon>Pterygota</taxon>
        <taxon>Neoptera</taxon>
        <taxon>Paraneoptera</taxon>
        <taxon>Hemiptera</taxon>
        <taxon>Auchenorrhyncha</taxon>
        <taxon>Cercopoidea</taxon>
        <taxon>Clastopteridae</taxon>
        <taxon>Clastoptera</taxon>
    </lineage>
</organism>
<dbReference type="Gene3D" id="3.90.1580.10">
    <property type="entry name" value="paralog of FGE (formylglycine-generating enzyme)"/>
    <property type="match status" value="1"/>
</dbReference>
<protein>
    <recommendedName>
        <fullName evidence="3">Sulfatase-modifying factor enzyme-like domain-containing protein</fullName>
    </recommendedName>
</protein>
<evidence type="ECO:0000313" key="4">
    <source>
        <dbReference type="EMBL" id="JAS30690.1"/>
    </source>
</evidence>
<evidence type="ECO:0000259" key="3">
    <source>
        <dbReference type="Pfam" id="PF03781"/>
    </source>
</evidence>
<reference evidence="4" key="1">
    <citation type="submission" date="2015-12" db="EMBL/GenBank/DDBJ databases">
        <title>De novo transcriptome assembly of four potential Pierce s Disease insect vectors from Arizona vineyards.</title>
        <authorList>
            <person name="Tassone E.E."/>
        </authorList>
    </citation>
    <scope>NUCLEOTIDE SEQUENCE</scope>
</reference>
<evidence type="ECO:0000256" key="1">
    <source>
        <dbReference type="ARBA" id="ARBA00005310"/>
    </source>
</evidence>
<comment type="similarity">
    <text evidence="1">Belongs to the sulfatase-modifying factor family.</text>
</comment>
<feature type="domain" description="Sulfatase-modifying factor enzyme-like" evidence="3">
    <location>
        <begin position="71"/>
        <end position="348"/>
    </location>
</feature>
<accession>A0A1B6DYD7</accession>
<dbReference type="PANTHER" id="PTHR23150">
    <property type="entry name" value="SULFATASE MODIFYING FACTOR 1, 2"/>
    <property type="match status" value="1"/>
</dbReference>
<gene>
    <name evidence="4" type="ORF">g.39744</name>
</gene>
<dbReference type="AlphaFoldDB" id="A0A1B6DYD7"/>
<dbReference type="Pfam" id="PF03781">
    <property type="entry name" value="FGE-sulfatase"/>
    <property type="match status" value="1"/>
</dbReference>
<dbReference type="GO" id="GO:0005783">
    <property type="term" value="C:endoplasmic reticulum"/>
    <property type="evidence" value="ECO:0007669"/>
    <property type="project" value="TreeGrafter"/>
</dbReference>
<feature type="signal peptide" evidence="2">
    <location>
        <begin position="1"/>
        <end position="18"/>
    </location>
</feature>
<dbReference type="PANTHER" id="PTHR23150:SF19">
    <property type="entry name" value="FORMYLGLYCINE-GENERATING ENZYME"/>
    <property type="match status" value="1"/>
</dbReference>
<sequence>MKQILYLFLNLIFIYGNANLLQLNKGDANSLECSCKTNRKNHFDFKIVDFQESKECVLKDILNYLFISKSTQMAFIPGGTFTMGTNKPILIQDGEGPEREVKINDFYMDIYEVSNAEFIKFVKNTGYITEAEVFGDSFVFEYLLSPRVRANLTKMVAAAPWWSPVPNSNWKTPEGIDSNINDRLNHPVVHVSWNDANKYCHWAGKRLPTEAEWEYACRGSLKGRLFPWGNNLMPNGTHRTNIWQGNFPKNNLGDDGFIGTAPVDTYLKNSFGLYNMVGNVWEWTSDWWHTRHDASYQDNPTGPKTGSDKVKKGGSYLCHKKFCYRYRCAARHMNTPDSSAGNLGFRCASDKQKN</sequence>
<feature type="chain" id="PRO_5008581774" description="Sulfatase-modifying factor enzyme-like domain-containing protein" evidence="2">
    <location>
        <begin position="19"/>
        <end position="354"/>
    </location>
</feature>
<name>A0A1B6DYD7_9HEMI</name>
<dbReference type="InterPro" id="IPR051043">
    <property type="entry name" value="Sulfatase_Mod_Factor_Kinase"/>
</dbReference>
<dbReference type="InterPro" id="IPR005532">
    <property type="entry name" value="SUMF_dom"/>
</dbReference>
<evidence type="ECO:0000256" key="2">
    <source>
        <dbReference type="SAM" id="SignalP"/>
    </source>
</evidence>
<proteinExistence type="inferred from homology"/>
<dbReference type="GO" id="GO:0120147">
    <property type="term" value="F:formylglycine-generating oxidase activity"/>
    <property type="evidence" value="ECO:0007669"/>
    <property type="project" value="TreeGrafter"/>
</dbReference>